<evidence type="ECO:0000256" key="8">
    <source>
        <dbReference type="ARBA" id="ARBA00023180"/>
    </source>
</evidence>
<organism evidence="13">
    <name type="scientific">Cuerna arida</name>
    <dbReference type="NCBI Taxonomy" id="1464854"/>
    <lineage>
        <taxon>Eukaryota</taxon>
        <taxon>Metazoa</taxon>
        <taxon>Ecdysozoa</taxon>
        <taxon>Arthropoda</taxon>
        <taxon>Hexapoda</taxon>
        <taxon>Insecta</taxon>
        <taxon>Pterygota</taxon>
        <taxon>Neoptera</taxon>
        <taxon>Paraneoptera</taxon>
        <taxon>Hemiptera</taxon>
        <taxon>Auchenorrhyncha</taxon>
        <taxon>Membracoidea</taxon>
        <taxon>Cicadellidae</taxon>
        <taxon>Cicadellinae</taxon>
        <taxon>Proconiini</taxon>
        <taxon>Cuerna</taxon>
    </lineage>
</organism>
<protein>
    <recommendedName>
        <fullName evidence="12">Peptidase M14 domain-containing protein</fullName>
    </recommendedName>
</protein>
<evidence type="ECO:0000259" key="12">
    <source>
        <dbReference type="PROSITE" id="PS52035"/>
    </source>
</evidence>
<feature type="domain" description="Peptidase M14" evidence="12">
    <location>
        <begin position="26"/>
        <end position="334"/>
    </location>
</feature>
<dbReference type="Pfam" id="PF13620">
    <property type="entry name" value="CarboxypepD_reg"/>
    <property type="match status" value="1"/>
</dbReference>
<dbReference type="PANTHER" id="PTHR11532">
    <property type="entry name" value="PROTEASE M14 CARBOXYPEPTIDASE"/>
    <property type="match status" value="1"/>
</dbReference>
<dbReference type="GO" id="GO:0005615">
    <property type="term" value="C:extracellular space"/>
    <property type="evidence" value="ECO:0007669"/>
    <property type="project" value="TreeGrafter"/>
</dbReference>
<dbReference type="InterPro" id="IPR008969">
    <property type="entry name" value="CarboxyPept-like_regulatory"/>
</dbReference>
<feature type="signal peptide" evidence="11">
    <location>
        <begin position="1"/>
        <end position="17"/>
    </location>
</feature>
<dbReference type="SMART" id="SM00631">
    <property type="entry name" value="Zn_pept"/>
    <property type="match status" value="1"/>
</dbReference>
<feature type="chain" id="PRO_5008582770" description="Peptidase M14 domain-containing protein" evidence="11">
    <location>
        <begin position="18"/>
        <end position="481"/>
    </location>
</feature>
<dbReference type="InterPro" id="IPR050753">
    <property type="entry name" value="Peptidase_M14_domain"/>
</dbReference>
<evidence type="ECO:0000256" key="4">
    <source>
        <dbReference type="ARBA" id="ARBA00022670"/>
    </source>
</evidence>
<dbReference type="Gene3D" id="3.40.630.10">
    <property type="entry name" value="Zn peptidases"/>
    <property type="match status" value="1"/>
</dbReference>
<dbReference type="AlphaFoldDB" id="A0A1B6FDZ9"/>
<proteinExistence type="inferred from homology"/>
<dbReference type="EMBL" id="GECZ01021330">
    <property type="protein sequence ID" value="JAS48439.1"/>
    <property type="molecule type" value="Transcribed_RNA"/>
</dbReference>
<reference evidence="13" key="1">
    <citation type="submission" date="2015-11" db="EMBL/GenBank/DDBJ databases">
        <title>De novo transcriptome assembly of four potential Pierce s Disease insect vectors from Arizona vineyards.</title>
        <authorList>
            <person name="Tassone E.E."/>
        </authorList>
    </citation>
    <scope>NUCLEOTIDE SEQUENCE</scope>
</reference>
<dbReference type="CDD" id="cd11308">
    <property type="entry name" value="Peptidase_M14NE-CP-C_like"/>
    <property type="match status" value="1"/>
</dbReference>
<accession>A0A1B6FDZ9</accession>
<keyword evidence="6" id="KW-0378">Hydrolase</keyword>
<keyword evidence="3" id="KW-0121">Carboxypeptidase</keyword>
<evidence type="ECO:0000256" key="5">
    <source>
        <dbReference type="ARBA" id="ARBA00022723"/>
    </source>
</evidence>
<dbReference type="PROSITE" id="PS52035">
    <property type="entry name" value="PEPTIDASE_M14"/>
    <property type="match status" value="1"/>
</dbReference>
<keyword evidence="11" id="KW-0732">Signal</keyword>
<evidence type="ECO:0000256" key="11">
    <source>
        <dbReference type="SAM" id="SignalP"/>
    </source>
</evidence>
<dbReference type="InterPro" id="IPR000834">
    <property type="entry name" value="Peptidase_M14"/>
</dbReference>
<dbReference type="InterPro" id="IPR057246">
    <property type="entry name" value="CARBOXYPEPT_ZN_1"/>
</dbReference>
<dbReference type="PROSITE" id="PS00133">
    <property type="entry name" value="CARBOXYPEPT_ZN_2"/>
    <property type="match status" value="1"/>
</dbReference>
<dbReference type="FunFam" id="3.40.630.10:FF:000020">
    <property type="entry name" value="Carboxypeptidase D"/>
    <property type="match status" value="1"/>
</dbReference>
<evidence type="ECO:0000256" key="6">
    <source>
        <dbReference type="ARBA" id="ARBA00022801"/>
    </source>
</evidence>
<dbReference type="CDD" id="cd03858">
    <property type="entry name" value="M14_CP_N-E_like"/>
    <property type="match status" value="1"/>
</dbReference>
<keyword evidence="8" id="KW-0325">Glycoprotein</keyword>
<comment type="similarity">
    <text evidence="2 9">Belongs to the peptidase M14 family.</text>
</comment>
<gene>
    <name evidence="13" type="ORF">g.9451</name>
</gene>
<evidence type="ECO:0000256" key="9">
    <source>
        <dbReference type="PROSITE-ProRule" id="PRU01379"/>
    </source>
</evidence>
<dbReference type="GO" id="GO:0004181">
    <property type="term" value="F:metallocarboxypeptidase activity"/>
    <property type="evidence" value="ECO:0007669"/>
    <property type="project" value="InterPro"/>
</dbReference>
<evidence type="ECO:0000256" key="1">
    <source>
        <dbReference type="ARBA" id="ARBA00001947"/>
    </source>
</evidence>
<dbReference type="GO" id="GO:0016485">
    <property type="term" value="P:protein processing"/>
    <property type="evidence" value="ECO:0007669"/>
    <property type="project" value="TreeGrafter"/>
</dbReference>
<dbReference type="GO" id="GO:0006518">
    <property type="term" value="P:peptide metabolic process"/>
    <property type="evidence" value="ECO:0007669"/>
    <property type="project" value="TreeGrafter"/>
</dbReference>
<dbReference type="GO" id="GO:0008270">
    <property type="term" value="F:zinc ion binding"/>
    <property type="evidence" value="ECO:0007669"/>
    <property type="project" value="InterPro"/>
</dbReference>
<dbReference type="PROSITE" id="PS00132">
    <property type="entry name" value="CARBOXYPEPT_ZN_1"/>
    <property type="match status" value="1"/>
</dbReference>
<dbReference type="PANTHER" id="PTHR11532:SF84">
    <property type="entry name" value="CARBOXYPEPTIDASE M"/>
    <property type="match status" value="1"/>
</dbReference>
<dbReference type="PRINTS" id="PR00765">
    <property type="entry name" value="CRBOXYPTASEA"/>
</dbReference>
<evidence type="ECO:0000313" key="13">
    <source>
        <dbReference type="EMBL" id="JAS48439.1"/>
    </source>
</evidence>
<dbReference type="Gene3D" id="2.60.40.1120">
    <property type="entry name" value="Carboxypeptidase-like, regulatory domain"/>
    <property type="match status" value="1"/>
</dbReference>
<comment type="cofactor">
    <cofactor evidence="1">
        <name>Zn(2+)</name>
        <dbReference type="ChEBI" id="CHEBI:29105"/>
    </cofactor>
</comment>
<keyword evidence="4" id="KW-0645">Protease</keyword>
<evidence type="ECO:0000256" key="7">
    <source>
        <dbReference type="ARBA" id="ARBA00022833"/>
    </source>
</evidence>
<sequence>MMKLWAVLLVFIAFNDADDSQLSLGRYHTHEEMTSFLKNFTKTHSNLTRLYSIGESFEGRELLVVRISGGDDLLLRPNLKLVGNIHGNEAVGREVLLHFIEYLVTEYNKGDKRVRRLLDYAHVHILPSMNPDGFANALRVSAIDELDSEPGIHPPGHCLARPGRSNSLGKDLNRNFPDYFRKLRPELQNETLAVMRWLDDFPFVLSAALHGGSLVANYPFDNSKYDSSVPKEPNLTEDDDVFKHLALVYARGHPTMHKGEACPNNFAKDTFPNGIINGAEWYPLTGSMQDYNYIVHGCMEITLEISCCKFPEPAELQSSWSQNREPLLAFLEESRRGIRGIVMDENGISLPNVTIKILGRETFPFYSTLKGEFWRILLAGTYLLQVEAQGFEKRTITVIVNEPEQSEWEWPRVVNVTMYRTGSPKTTQIITSNETSTESMTSTRGSTSSQESESLIHAKKSSAVAVTYYRLLLVLVMLFSL</sequence>
<keyword evidence="7" id="KW-0862">Zinc</keyword>
<evidence type="ECO:0000256" key="10">
    <source>
        <dbReference type="SAM" id="MobiDB-lite"/>
    </source>
</evidence>
<dbReference type="SUPFAM" id="SSF49464">
    <property type="entry name" value="Carboxypeptidase regulatory domain-like"/>
    <property type="match status" value="1"/>
</dbReference>
<dbReference type="Pfam" id="PF00246">
    <property type="entry name" value="Peptidase_M14"/>
    <property type="match status" value="1"/>
</dbReference>
<feature type="region of interest" description="Disordered" evidence="10">
    <location>
        <begin position="425"/>
        <end position="453"/>
    </location>
</feature>
<keyword evidence="5" id="KW-0479">Metal-binding</keyword>
<dbReference type="InterPro" id="IPR057247">
    <property type="entry name" value="CARBOXYPEPT_ZN_2"/>
</dbReference>
<dbReference type="SUPFAM" id="SSF53187">
    <property type="entry name" value="Zn-dependent exopeptidases"/>
    <property type="match status" value="1"/>
</dbReference>
<evidence type="ECO:0000256" key="3">
    <source>
        <dbReference type="ARBA" id="ARBA00022645"/>
    </source>
</evidence>
<feature type="compositionally biased region" description="Low complexity" evidence="10">
    <location>
        <begin position="426"/>
        <end position="449"/>
    </location>
</feature>
<evidence type="ECO:0000256" key="2">
    <source>
        <dbReference type="ARBA" id="ARBA00005988"/>
    </source>
</evidence>
<feature type="active site" description="Proton donor/acceptor" evidence="9">
    <location>
        <position position="304"/>
    </location>
</feature>
<name>A0A1B6FDZ9_9HEMI</name>